<dbReference type="Gene3D" id="3.40.50.2000">
    <property type="entry name" value="Glycogen Phosphorylase B"/>
    <property type="match status" value="2"/>
</dbReference>
<feature type="domain" description="Glycosyl transferase family 1" evidence="1">
    <location>
        <begin position="217"/>
        <end position="387"/>
    </location>
</feature>
<protein>
    <submittedName>
        <fullName evidence="3">Glycosyltransferase family 4 protein</fullName>
    </submittedName>
</protein>
<dbReference type="PANTHER" id="PTHR45947">
    <property type="entry name" value="SULFOQUINOVOSYL TRANSFERASE SQD2"/>
    <property type="match status" value="1"/>
</dbReference>
<accession>A0A7C1CE88</accession>
<name>A0A7C1CE88_9CREN</name>
<proteinExistence type="predicted"/>
<sequence>MKILVASSGVGRSPQEIAYSFVFDEVVRLARRGLNVSVARFKLEGNAKVYGVSFYDTRRSQMLKLPLLLNRLAHYPVGTVLRSPFPLFSELLYSSHIENLIRKLEPDLLHAHFAYMEGWSTLLAKLSISRKVPFVVTLHGYDVNVLPEYRYGIRLRRGFDALVKKVLRLADCVIAVSRDIAVTAKELGARNVVYVPNGVDTRIFNSVITQKEREAIERLKSSWAAEDADLVVGFFRHLRAYYGVHYILLAAKALSALTKKKVKFVLGGDSDPTYAQLLFKYVERGDLKSRVFYAGIMPRNVMPVVYKACDVVVNTSLTDGMPPSMLEAMASGRPLVSFAVGGNKDIIIHGFNGFLVAPKNYKDLASKLAYLANNPSEIKRLGSNSRKLALEKFDIEKRIDKIIKVYEELMKK</sequence>
<dbReference type="AlphaFoldDB" id="A0A7C1CE88"/>
<feature type="domain" description="Glycosyltransferase subfamily 4-like N-terminal" evidence="2">
    <location>
        <begin position="25"/>
        <end position="201"/>
    </location>
</feature>
<dbReference type="Pfam" id="PF00534">
    <property type="entry name" value="Glycos_transf_1"/>
    <property type="match status" value="1"/>
</dbReference>
<dbReference type="PANTHER" id="PTHR45947:SF3">
    <property type="entry name" value="SULFOQUINOVOSYL TRANSFERASE SQD2"/>
    <property type="match status" value="1"/>
</dbReference>
<dbReference type="GO" id="GO:0016757">
    <property type="term" value="F:glycosyltransferase activity"/>
    <property type="evidence" value="ECO:0007669"/>
    <property type="project" value="InterPro"/>
</dbReference>
<dbReference type="InterPro" id="IPR001296">
    <property type="entry name" value="Glyco_trans_1"/>
</dbReference>
<dbReference type="Pfam" id="PF13439">
    <property type="entry name" value="Glyco_transf_4"/>
    <property type="match status" value="1"/>
</dbReference>
<organism evidence="3">
    <name type="scientific">Thermofilum adornatum</name>
    <dbReference type="NCBI Taxonomy" id="1365176"/>
    <lineage>
        <taxon>Archaea</taxon>
        <taxon>Thermoproteota</taxon>
        <taxon>Thermoprotei</taxon>
        <taxon>Thermofilales</taxon>
        <taxon>Thermofilaceae</taxon>
        <taxon>Thermofilum</taxon>
    </lineage>
</organism>
<evidence type="ECO:0000259" key="2">
    <source>
        <dbReference type="Pfam" id="PF13439"/>
    </source>
</evidence>
<dbReference type="InterPro" id="IPR028098">
    <property type="entry name" value="Glyco_trans_4-like_N"/>
</dbReference>
<dbReference type="InterPro" id="IPR050194">
    <property type="entry name" value="Glycosyltransferase_grp1"/>
</dbReference>
<evidence type="ECO:0000313" key="3">
    <source>
        <dbReference type="EMBL" id="HDP15281.1"/>
    </source>
</evidence>
<reference evidence="3" key="1">
    <citation type="journal article" date="2020" name="mSystems">
        <title>Genome- and Community-Level Interaction Insights into Carbon Utilization and Element Cycling Functions of Hydrothermarchaeota in Hydrothermal Sediment.</title>
        <authorList>
            <person name="Zhou Z."/>
            <person name="Liu Y."/>
            <person name="Xu W."/>
            <person name="Pan J."/>
            <person name="Luo Z.H."/>
            <person name="Li M."/>
        </authorList>
    </citation>
    <scope>NUCLEOTIDE SEQUENCE [LARGE SCALE GENOMIC DNA]</scope>
    <source>
        <strain evidence="3">SpSt-116</strain>
    </source>
</reference>
<dbReference type="SUPFAM" id="SSF53756">
    <property type="entry name" value="UDP-Glycosyltransferase/glycogen phosphorylase"/>
    <property type="match status" value="1"/>
</dbReference>
<evidence type="ECO:0000259" key="1">
    <source>
        <dbReference type="Pfam" id="PF00534"/>
    </source>
</evidence>
<comment type="caution">
    <text evidence="3">The sequence shown here is derived from an EMBL/GenBank/DDBJ whole genome shotgun (WGS) entry which is preliminary data.</text>
</comment>
<keyword evidence="3" id="KW-0808">Transferase</keyword>
<gene>
    <name evidence="3" type="ORF">ENN26_05850</name>
</gene>
<dbReference type="EMBL" id="DSAY01000104">
    <property type="protein sequence ID" value="HDP15281.1"/>
    <property type="molecule type" value="Genomic_DNA"/>
</dbReference>